<evidence type="ECO:0008006" key="8">
    <source>
        <dbReference type="Google" id="ProtNLM"/>
    </source>
</evidence>
<name>A0A2V2UU65_TRYCR</name>
<dbReference type="VEuPathDB" id="TriTrypDB:TCSYLVIO_000397"/>
<evidence type="ECO:0000313" key="7">
    <source>
        <dbReference type="Proteomes" id="UP000246078"/>
    </source>
</evidence>
<dbReference type="VEuPathDB" id="TriTrypDB:TCDM_07171"/>
<dbReference type="GO" id="GO:0006888">
    <property type="term" value="P:endoplasmic reticulum to Golgi vesicle-mediated transport"/>
    <property type="evidence" value="ECO:0007669"/>
    <property type="project" value="TreeGrafter"/>
</dbReference>
<organism evidence="6 7">
    <name type="scientific">Trypanosoma cruzi</name>
    <dbReference type="NCBI Taxonomy" id="5693"/>
    <lineage>
        <taxon>Eukaryota</taxon>
        <taxon>Discoba</taxon>
        <taxon>Euglenozoa</taxon>
        <taxon>Kinetoplastea</taxon>
        <taxon>Metakinetoplastina</taxon>
        <taxon>Trypanosomatida</taxon>
        <taxon>Trypanosomatidae</taxon>
        <taxon>Trypanosoma</taxon>
        <taxon>Schizotrypanum</taxon>
    </lineage>
</organism>
<evidence type="ECO:0000256" key="2">
    <source>
        <dbReference type="ARBA" id="ARBA00023034"/>
    </source>
</evidence>
<dbReference type="VEuPathDB" id="TriTrypDB:ECC02_007001"/>
<accession>A0A2V2UU65</accession>
<feature type="compositionally biased region" description="Polar residues" evidence="5">
    <location>
        <begin position="124"/>
        <end position="135"/>
    </location>
</feature>
<dbReference type="VEuPathDB" id="TriTrypDB:TcYC6_0077180"/>
<feature type="coiled-coil region" evidence="4">
    <location>
        <begin position="223"/>
        <end position="306"/>
    </location>
</feature>
<evidence type="ECO:0000313" key="6">
    <source>
        <dbReference type="EMBL" id="PWU87594.1"/>
    </source>
</evidence>
<dbReference type="AlphaFoldDB" id="A0A2V2UU65"/>
<dbReference type="VEuPathDB" id="TriTrypDB:Tc_MARK_9640"/>
<feature type="coiled-coil region" evidence="4">
    <location>
        <begin position="752"/>
        <end position="836"/>
    </location>
</feature>
<feature type="region of interest" description="Disordered" evidence="5">
    <location>
        <begin position="19"/>
        <end position="162"/>
    </location>
</feature>
<keyword evidence="2" id="KW-0333">Golgi apparatus</keyword>
<dbReference type="SMR" id="A0A2V2UU65"/>
<feature type="compositionally biased region" description="Basic and acidic residues" evidence="5">
    <location>
        <begin position="403"/>
        <end position="421"/>
    </location>
</feature>
<protein>
    <recommendedName>
        <fullName evidence="8">GRIP domain-containing protein</fullName>
    </recommendedName>
</protein>
<evidence type="ECO:0000256" key="5">
    <source>
        <dbReference type="SAM" id="MobiDB-lite"/>
    </source>
</evidence>
<dbReference type="GO" id="GO:0005794">
    <property type="term" value="C:Golgi apparatus"/>
    <property type="evidence" value="ECO:0007669"/>
    <property type="project" value="UniProtKB-SubCell"/>
</dbReference>
<keyword evidence="3 4" id="KW-0175">Coiled coil</keyword>
<dbReference type="VEuPathDB" id="TriTrypDB:TcCLB.504157.70"/>
<feature type="compositionally biased region" description="Polar residues" evidence="5">
    <location>
        <begin position="97"/>
        <end position="108"/>
    </location>
</feature>
<dbReference type="PANTHER" id="PTHR18921:SF2">
    <property type="entry name" value="THYROID RECEPTOR-INTERACTING PROTEIN 11"/>
    <property type="match status" value="1"/>
</dbReference>
<dbReference type="VEuPathDB" id="TriTrypDB:TcCLB.511109.70"/>
<dbReference type="VEuPathDB" id="TriTrypDB:TcG_07583"/>
<dbReference type="Proteomes" id="UP000246078">
    <property type="component" value="Unassembled WGS sequence"/>
</dbReference>
<dbReference type="VEuPathDB" id="TriTrypDB:TcCL_NonESM04500"/>
<gene>
    <name evidence="6" type="ORF">C3747_470g6</name>
</gene>
<dbReference type="OrthoDB" id="425925at2759"/>
<proteinExistence type="predicted"/>
<dbReference type="VEuPathDB" id="TriTrypDB:TcYC6_0077170"/>
<dbReference type="VEuPathDB" id="TriTrypDB:C4B63_9g311"/>
<evidence type="ECO:0000256" key="4">
    <source>
        <dbReference type="SAM" id="Coils"/>
    </source>
</evidence>
<feature type="region of interest" description="Disordered" evidence="5">
    <location>
        <begin position="403"/>
        <end position="441"/>
    </location>
</feature>
<dbReference type="OMA" id="REREHII"/>
<dbReference type="VEuPathDB" id="TriTrypDB:C3747_470g6"/>
<evidence type="ECO:0000256" key="1">
    <source>
        <dbReference type="ARBA" id="ARBA00004555"/>
    </source>
</evidence>
<sequence length="1028" mass="116660">MWSNWSDVKRKIKDIAAEITQPLDEESEDAHEKEQPSGGGRSRPLQEEPRPMSHATPHGSRLLTVKNDSIYDHSGSLSTSRLGGYTAPPVRQAAPSDISTTPPSRLNNSSVHEESVERSRISSTATVDKTLSTSYKEPEMGTAAATTSPAETKNGGEAKHNKEEYIEELEQQVRRLSEAKFQIEQQVLAYQEKVRESHKKTVEYYEQKMETLQHGISSEKALKEEFAEKLSQREKDCQELQSEVRELREQVKKFDDETTTIKLLHGEMKKTLADREEECLEKRRQIESLQELHDALLERVEREKQNKDKTPMESVPIAHSDAHVSSHVASGLVVGDSSVAELRRRVEALEEEKVLMLREKEQMTALLLEERRIHRVTVKEREQILSHDRELAQRLAALVQRLENERQQERQNDREEEEKRGKMLTQQEEAAPGNGMETERAAARNREKLEKLTSSLEKEIVALRSQLETNKREGEEAVHRVKAALSEEHARNMAAFVSQEEQRTRETIEKLQRELQDAQQHGIELERRREKLWEEVQQLKERLKQAHSDAETLSNKLIVAETQVEELQFSLQEARHATEGNEASLVCALKARKKELETTSARQKELLQQLEHTITDCLVRTDTDLPPPREGVGASFSDKVILLVSEFNRLFSENQKAAQLQKEWERTYEQARGVNGTLSQQVSEAWKTIGVLREDLSIRDQSLARMKQQLQAESQQRHDAQHTLTVITNELHGLKEEKRAWETRIGLSSDGKANHQEQLNALEADVETLRRNLLDREEELSQAQSSLETLQQVLDTFTQNKTRDVEERTADMQIEIDQLRTQLLEAEKRQHHHQADIDALAVGHMREIAAKNAEITSLHRKHAEIRKALDETARQLNGTTMIDKRVISHLTVNFIHAFVGKRREADEMLKVLSGLLNWDEEMQEKAGLLPGPSNPKPGHQRKGGGLIGGLVKTVWGGPGRGARQEGGDSGTSPSIAELWVEFLMRESEAGIIQGDAASVNTTSNASTLQIEDVIVAEGDDSGVKSLTV</sequence>
<dbReference type="VEuPathDB" id="TriTrypDB:TcBrA4_0101230"/>
<comment type="subcellular location">
    <subcellularLocation>
        <location evidence="1">Golgi apparatus</location>
    </subcellularLocation>
</comment>
<dbReference type="PANTHER" id="PTHR18921">
    <property type="entry name" value="MYOSIN HEAVY CHAIN - RELATED"/>
    <property type="match status" value="1"/>
</dbReference>
<evidence type="ECO:0000256" key="3">
    <source>
        <dbReference type="ARBA" id="ARBA00023054"/>
    </source>
</evidence>
<reference evidence="6 7" key="1">
    <citation type="journal article" date="2018" name="Microb. Genom.">
        <title>Expanding an expanded genome: long-read sequencing of Trypanosoma cruzi.</title>
        <authorList>
            <person name="Berna L."/>
            <person name="Rodriguez M."/>
            <person name="Chiribao M.L."/>
            <person name="Parodi-Talice A."/>
            <person name="Pita S."/>
            <person name="Rijo G."/>
            <person name="Alvarez-Valin F."/>
            <person name="Robello C."/>
        </authorList>
    </citation>
    <scope>NUCLEOTIDE SEQUENCE [LARGE SCALE GENOMIC DNA]</scope>
    <source>
        <strain evidence="6 7">TCC</strain>
    </source>
</reference>
<dbReference type="EMBL" id="PRFC01000470">
    <property type="protein sequence ID" value="PWU87594.1"/>
    <property type="molecule type" value="Genomic_DNA"/>
</dbReference>
<feature type="compositionally biased region" description="Basic and acidic residues" evidence="5">
    <location>
        <begin position="111"/>
        <end position="120"/>
    </location>
</feature>
<dbReference type="GO" id="GO:0007030">
    <property type="term" value="P:Golgi organization"/>
    <property type="evidence" value="ECO:0007669"/>
    <property type="project" value="TreeGrafter"/>
</dbReference>
<dbReference type="GO" id="GO:0031267">
    <property type="term" value="F:small GTPase binding"/>
    <property type="evidence" value="ECO:0007669"/>
    <property type="project" value="TreeGrafter"/>
</dbReference>
<dbReference type="Gene3D" id="1.10.287.1490">
    <property type="match status" value="1"/>
</dbReference>
<comment type="caution">
    <text evidence="6">The sequence shown here is derived from an EMBL/GenBank/DDBJ whole genome shotgun (WGS) entry which is preliminary data.</text>
</comment>
<dbReference type="VEuPathDB" id="TriTrypDB:BCY84_02879"/>